<evidence type="ECO:0000256" key="9">
    <source>
        <dbReference type="ARBA" id="ARBA00023157"/>
    </source>
</evidence>
<dbReference type="Gene3D" id="2.60.40.4100">
    <property type="entry name" value="Zona pellucida, ZP-C domain"/>
    <property type="match status" value="1"/>
</dbReference>
<dbReference type="GO" id="GO:0005886">
    <property type="term" value="C:plasma membrane"/>
    <property type="evidence" value="ECO:0007669"/>
    <property type="project" value="UniProtKB-SubCell"/>
</dbReference>
<dbReference type="PANTHER" id="PTHR14002:SF13">
    <property type="entry name" value="BETA-TECTORIN"/>
    <property type="match status" value="1"/>
</dbReference>
<evidence type="ECO:0000256" key="6">
    <source>
        <dbReference type="ARBA" id="ARBA00022622"/>
    </source>
</evidence>
<proteinExistence type="predicted"/>
<gene>
    <name evidence="17" type="primary">tectb</name>
</gene>
<accession>A0A803JGQ7</accession>
<feature type="transmembrane region" description="Helical" evidence="14">
    <location>
        <begin position="360"/>
        <end position="379"/>
    </location>
</feature>
<keyword evidence="6" id="KW-0336">GPI-anchor</keyword>
<evidence type="ECO:0000256" key="13">
    <source>
        <dbReference type="ARBA" id="ARBA00068381"/>
    </source>
</evidence>
<dbReference type="SMART" id="SM00241">
    <property type="entry name" value="ZP"/>
    <property type="match status" value="1"/>
</dbReference>
<evidence type="ECO:0000259" key="16">
    <source>
        <dbReference type="PROSITE" id="PS51034"/>
    </source>
</evidence>
<evidence type="ECO:0000313" key="17">
    <source>
        <dbReference type="Ensembl" id="ENSXETP00000107119"/>
    </source>
</evidence>
<keyword evidence="10" id="KW-0325">Glycoprotein</keyword>
<keyword evidence="14" id="KW-0812">Transmembrane</keyword>
<keyword evidence="7 15" id="KW-0732">Signal</keyword>
<evidence type="ECO:0000256" key="11">
    <source>
        <dbReference type="ARBA" id="ARBA00023288"/>
    </source>
</evidence>
<comment type="subcellular location">
    <subcellularLocation>
        <location evidence="1">Cell membrane</location>
        <topology evidence="1">Lipid-anchor</topology>
        <topology evidence="1">GPI-anchor</topology>
        <orientation evidence="1">Extracellular side</orientation>
    </subcellularLocation>
    <subcellularLocation>
        <location evidence="2">Secreted</location>
        <location evidence="2">Extracellular space</location>
        <location evidence="2">Extracellular matrix</location>
    </subcellularLocation>
</comment>
<evidence type="ECO:0000256" key="12">
    <source>
        <dbReference type="ARBA" id="ARBA00058814"/>
    </source>
</evidence>
<dbReference type="FunFam" id="2.60.40.4100:FF:000006">
    <property type="entry name" value="beta-tectorin"/>
    <property type="match status" value="1"/>
</dbReference>
<evidence type="ECO:0000256" key="3">
    <source>
        <dbReference type="ARBA" id="ARBA00022475"/>
    </source>
</evidence>
<dbReference type="PROSITE" id="PS00682">
    <property type="entry name" value="ZP_1"/>
    <property type="match status" value="1"/>
</dbReference>
<dbReference type="GeneTree" id="ENSGT00940000159064"/>
<evidence type="ECO:0000256" key="8">
    <source>
        <dbReference type="ARBA" id="ARBA00023136"/>
    </source>
</evidence>
<feature type="signal peptide" evidence="15">
    <location>
        <begin position="1"/>
        <end position="18"/>
    </location>
</feature>
<dbReference type="InterPro" id="IPR042235">
    <property type="entry name" value="ZP-C_dom"/>
</dbReference>
<evidence type="ECO:0000256" key="1">
    <source>
        <dbReference type="ARBA" id="ARBA00004471"/>
    </source>
</evidence>
<organism evidence="17">
    <name type="scientific">Xenopus tropicalis</name>
    <name type="common">Western clawed frog</name>
    <name type="synonym">Silurana tropicalis</name>
    <dbReference type="NCBI Taxonomy" id="8364"/>
    <lineage>
        <taxon>Eukaryota</taxon>
        <taxon>Metazoa</taxon>
        <taxon>Chordata</taxon>
        <taxon>Craniata</taxon>
        <taxon>Vertebrata</taxon>
        <taxon>Euteleostomi</taxon>
        <taxon>Amphibia</taxon>
        <taxon>Batrachia</taxon>
        <taxon>Anura</taxon>
        <taxon>Pipoidea</taxon>
        <taxon>Pipidae</taxon>
        <taxon>Xenopodinae</taxon>
        <taxon>Xenopus</taxon>
        <taxon>Silurana</taxon>
    </lineage>
</organism>
<protein>
    <recommendedName>
        <fullName evidence="13">Beta-tectorin</fullName>
    </recommendedName>
</protein>
<dbReference type="GO" id="GO:0098552">
    <property type="term" value="C:side of membrane"/>
    <property type="evidence" value="ECO:0007669"/>
    <property type="project" value="UniProtKB-KW"/>
</dbReference>
<keyword evidence="11" id="KW-0449">Lipoprotein</keyword>
<dbReference type="Pfam" id="PF00100">
    <property type="entry name" value="Zona_pellucida"/>
    <property type="match status" value="1"/>
</dbReference>
<evidence type="ECO:0000256" key="15">
    <source>
        <dbReference type="SAM" id="SignalP"/>
    </source>
</evidence>
<evidence type="ECO:0000256" key="14">
    <source>
        <dbReference type="SAM" id="Phobius"/>
    </source>
</evidence>
<keyword evidence="8 14" id="KW-0472">Membrane</keyword>
<reference evidence="17" key="1">
    <citation type="journal article" date="2010" name="Science">
        <title>The genome of the Western clawed frog Xenopus tropicalis.</title>
        <authorList>
            <person name="Hellsten U."/>
            <person name="Harland R.M."/>
            <person name="Gilchrist M.J."/>
            <person name="Hendrix D."/>
            <person name="Jurka J."/>
            <person name="Kapitonov V."/>
            <person name="Ovcharenko I."/>
            <person name="Putnam N.H."/>
            <person name="Shu S."/>
            <person name="Taher L."/>
            <person name="Blitz I.L."/>
            <person name="Blumberg B."/>
            <person name="Dichmann D.S."/>
            <person name="Dubchak I."/>
            <person name="Amaya E."/>
            <person name="Detter J.C."/>
            <person name="Fletcher R."/>
            <person name="Gerhard D.S."/>
            <person name="Goodstein D."/>
            <person name="Graves T."/>
            <person name="Grigoriev I.V."/>
            <person name="Grimwood J."/>
            <person name="Kawashima T."/>
            <person name="Lindquist E."/>
            <person name="Lucas S.M."/>
            <person name="Mead P.E."/>
            <person name="Mitros T."/>
            <person name="Ogino H."/>
            <person name="Ohta Y."/>
            <person name="Poliakov A.V."/>
            <person name="Pollet N."/>
            <person name="Robert J."/>
            <person name="Salamov A."/>
            <person name="Sater A.K."/>
            <person name="Schmutz J."/>
            <person name="Terry A."/>
            <person name="Vize P.D."/>
            <person name="Warren W.C."/>
            <person name="Wells D."/>
            <person name="Wills A."/>
            <person name="Wilson R.K."/>
            <person name="Zimmerman L.B."/>
            <person name="Zorn A.M."/>
            <person name="Grainger R."/>
            <person name="Grammer T."/>
            <person name="Khokha M.K."/>
            <person name="Richardson P.M."/>
            <person name="Rokhsar D.S."/>
        </authorList>
    </citation>
    <scope>NUCLEOTIDE SEQUENCE [LARGE SCALE GENOMIC DNA]</scope>
    <source>
        <strain evidence="17">Nigerian</strain>
    </source>
</reference>
<keyword evidence="9" id="KW-1015">Disulfide bond</keyword>
<feature type="transmembrane region" description="Helical" evidence="14">
    <location>
        <begin position="449"/>
        <end position="470"/>
    </location>
</feature>
<feature type="transmembrane region" description="Helical" evidence="14">
    <location>
        <begin position="523"/>
        <end position="549"/>
    </location>
</feature>
<reference evidence="17" key="2">
    <citation type="submission" date="2021-03" db="UniProtKB">
        <authorList>
            <consortium name="Ensembl"/>
        </authorList>
    </citation>
    <scope>IDENTIFICATION</scope>
</reference>
<keyword evidence="5" id="KW-0272">Extracellular matrix</keyword>
<feature type="transmembrane region" description="Helical" evidence="14">
    <location>
        <begin position="561"/>
        <end position="582"/>
    </location>
</feature>
<dbReference type="InterPro" id="IPR017977">
    <property type="entry name" value="ZP_dom_CS"/>
</dbReference>
<dbReference type="AlphaFoldDB" id="A0A803JGQ7"/>
<dbReference type="Bgee" id="ENSXETG00000013927">
    <property type="expression patterns" value="Expressed in neurula embryo and 1 other cell type or tissue"/>
</dbReference>
<dbReference type="InterPro" id="IPR055355">
    <property type="entry name" value="ZP-C"/>
</dbReference>
<evidence type="ECO:0000256" key="2">
    <source>
        <dbReference type="ARBA" id="ARBA00004498"/>
    </source>
</evidence>
<comment type="function">
    <text evidence="12">One of the major non-collagenous components of the tectorial membrane. The tectorial membrane is an extracellular matrix of the inner ear that covers the neuroepithelium of the cochlea and contacts the stereocilia bundles of specialized sensory hair cells. Sound induces movement of these hair cells relative to the tectorial membrane, deflects the stereocilia and leads to fluctuations in hair-cell membrane potential, transducing sound into electrical signals.</text>
</comment>
<feature type="chain" id="PRO_5033610794" description="Beta-tectorin" evidence="15">
    <location>
        <begin position="19"/>
        <end position="594"/>
    </location>
</feature>
<keyword evidence="14" id="KW-1133">Transmembrane helix</keyword>
<feature type="domain" description="ZP" evidence="16">
    <location>
        <begin position="19"/>
        <end position="287"/>
    </location>
</feature>
<dbReference type="PROSITE" id="PS51034">
    <property type="entry name" value="ZP_2"/>
    <property type="match status" value="1"/>
</dbReference>
<dbReference type="Xenbase" id="XB-GENE-997179">
    <property type="gene designation" value="tectb"/>
</dbReference>
<evidence type="ECO:0000256" key="5">
    <source>
        <dbReference type="ARBA" id="ARBA00022530"/>
    </source>
</evidence>
<evidence type="ECO:0000256" key="7">
    <source>
        <dbReference type="ARBA" id="ARBA00022729"/>
    </source>
</evidence>
<feature type="transmembrane region" description="Helical" evidence="14">
    <location>
        <begin position="490"/>
        <end position="511"/>
    </location>
</feature>
<name>A0A803JGQ7_XENTR</name>
<dbReference type="PANTHER" id="PTHR14002">
    <property type="entry name" value="ENDOGLIN/TGF-BETA RECEPTOR TYPE III"/>
    <property type="match status" value="1"/>
</dbReference>
<sequence length="594" mass="65861">MVLWGLGLVTVLIASAAAKCTPNKVDAIIVHCYPRSIVAKIPECPYGWEINQLAMGGVCYNGVVESGYYQFTIPDLSPRNKSYCGTHSEFKNPIYHFYNSIVSNDSTLIVKSQPVNYSFTCTYQSNYLVSHGAFDQRVATVHVKNGSSGSFESQLSLNFYSNAKFSSQKEAPFVVETSDIGTDVFAGVEAKGLSSRFKVVLNYCWATPSPDYAYHIQWQLISKGCPSDNTVLVHENGKDSRATFQFNAFRFQNVPKLSKVWLHCETYMCDSEKFNCPVLCGKRKQQKEQSGGVLVAEFLLQNSASAHCYSVAGNLLTMSYLLAPLQTFDEMPHLLSIGCTTYCTFYLSAVPPTVLSIYRLYHLLYFLSIGCTTYCTFYLSAVPPTVLSIGCTTYCTFYLSAVPPTVLSIGCTTLLFTTAVLLLLSIGCTTYCTFYLSAVPPTVLSIYRLYHLLYFLSIGCTTYCTFYLSAVPPTVLSIGCTTYCTFYLSAVPPTVLSIGCTTYCTFYLSAVPPTVLSIGCTTYCTFYLSAVPPTVLSIGCTTYCTFYLSAVPPTVLSIYRLYHLLYFLSIGCTTYCTFYRLYHLLYFLSIGCTT</sequence>
<dbReference type="Ensembl" id="ENSXETT00000117080">
    <property type="protein sequence ID" value="ENSXETP00000103539"/>
    <property type="gene ID" value="ENSXETG00000013927"/>
</dbReference>
<dbReference type="InterPro" id="IPR001507">
    <property type="entry name" value="ZP_dom"/>
</dbReference>
<keyword evidence="4" id="KW-0964">Secreted</keyword>
<keyword evidence="3" id="KW-1003">Cell membrane</keyword>
<feature type="transmembrane region" description="Helical" evidence="14">
    <location>
        <begin position="413"/>
        <end position="437"/>
    </location>
</feature>
<evidence type="ECO:0000256" key="4">
    <source>
        <dbReference type="ARBA" id="ARBA00022525"/>
    </source>
</evidence>
<dbReference type="Ensembl" id="ENSXETT00000115691">
    <property type="protein sequence ID" value="ENSXETP00000107119"/>
    <property type="gene ID" value="ENSXETG00000013927"/>
</dbReference>
<evidence type="ECO:0000256" key="10">
    <source>
        <dbReference type="ARBA" id="ARBA00023180"/>
    </source>
</evidence>